<dbReference type="RefSeq" id="WP_207600511.1">
    <property type="nucleotide sequence ID" value="NZ_JAFNJU010000011.1"/>
</dbReference>
<keyword evidence="1" id="KW-0812">Transmembrane</keyword>
<sequence length="396" mass="43443">MKWINKLIKSEEGSVLLISAVLISTVFAGFAALVIDVGMLRVERRQLVAAADAAALAAAQVLEVNQGTGTDAAKKTAEETIILNGYDPLDSEIFIGNRQVMIQGEADTRQVVDVSLTSSKNLLFGKIFGEQYGTVHAASTATWGYSKRVAGGGVLPFFVFESVFQEGAHANLHTGKLVLSDVENITESTEIANGNWGWNNLFHENEMKNVIEGSNVGVILEFDPEIGTNTGNKQGFAKEFNTRLNNAGLLTSEDDSRIYMSGLIPIIDDSSEIESKGSKLILPVKYFAMYEILDYIVADGVGSDRSFLFLKEETSESASFNVEDYRVNYHRQRFEDNLTGIRYLDDPDTPEDEELKMGTIVGRFVGQPVPYIAVSEAGDQLSPVDKEIATYHKLIN</sequence>
<dbReference type="EMBL" id="JAFNJU010000011">
    <property type="protein sequence ID" value="MBO1265985.1"/>
    <property type="molecule type" value="Genomic_DNA"/>
</dbReference>
<gene>
    <name evidence="3" type="ORF">J3A84_13175</name>
</gene>
<dbReference type="InterPro" id="IPR028087">
    <property type="entry name" value="Tad_N"/>
</dbReference>
<proteinExistence type="predicted"/>
<comment type="caution">
    <text evidence="3">The sequence shown here is derived from an EMBL/GenBank/DDBJ whole genome shotgun (WGS) entry which is preliminary data.</text>
</comment>
<evidence type="ECO:0000313" key="4">
    <source>
        <dbReference type="Proteomes" id="UP000664218"/>
    </source>
</evidence>
<reference evidence="3" key="1">
    <citation type="submission" date="2021-03" db="EMBL/GenBank/DDBJ databases">
        <title>Proteiniclasticum marinus sp. nov., isolated from tidal flat sediment.</title>
        <authorList>
            <person name="Namirimu T."/>
            <person name="Yang J.-A."/>
            <person name="Yang S.-H."/>
            <person name="Kim Y.-J."/>
            <person name="Kwon K.K."/>
        </authorList>
    </citation>
    <scope>NUCLEOTIDE SEQUENCE</scope>
    <source>
        <strain evidence="3">SCR006</strain>
    </source>
</reference>
<feature type="domain" description="Putative Flp pilus-assembly TadG-like N-terminal" evidence="2">
    <location>
        <begin position="13"/>
        <end position="60"/>
    </location>
</feature>
<evidence type="ECO:0000313" key="3">
    <source>
        <dbReference type="EMBL" id="MBO1265985.1"/>
    </source>
</evidence>
<feature type="transmembrane region" description="Helical" evidence="1">
    <location>
        <begin position="15"/>
        <end position="35"/>
    </location>
</feature>
<keyword evidence="1" id="KW-1133">Transmembrane helix</keyword>
<keyword evidence="1" id="KW-0472">Membrane</keyword>
<dbReference type="Pfam" id="PF13400">
    <property type="entry name" value="Tad"/>
    <property type="match status" value="1"/>
</dbReference>
<name>A0A939HEB8_9CLOT</name>
<dbReference type="Proteomes" id="UP000664218">
    <property type="component" value="Unassembled WGS sequence"/>
</dbReference>
<dbReference type="AlphaFoldDB" id="A0A939HEB8"/>
<protein>
    <recommendedName>
        <fullName evidence="2">Putative Flp pilus-assembly TadG-like N-terminal domain-containing protein</fullName>
    </recommendedName>
</protein>
<organism evidence="3 4">
    <name type="scientific">Proteiniclasticum aestuarii</name>
    <dbReference type="NCBI Taxonomy" id="2817862"/>
    <lineage>
        <taxon>Bacteria</taxon>
        <taxon>Bacillati</taxon>
        <taxon>Bacillota</taxon>
        <taxon>Clostridia</taxon>
        <taxon>Eubacteriales</taxon>
        <taxon>Clostridiaceae</taxon>
        <taxon>Proteiniclasticum</taxon>
    </lineage>
</organism>
<accession>A0A939HEB8</accession>
<evidence type="ECO:0000256" key="1">
    <source>
        <dbReference type="SAM" id="Phobius"/>
    </source>
</evidence>
<evidence type="ECO:0000259" key="2">
    <source>
        <dbReference type="Pfam" id="PF13400"/>
    </source>
</evidence>
<keyword evidence="4" id="KW-1185">Reference proteome</keyword>